<gene>
    <name evidence="3" type="ORF">M1E25_08630</name>
</gene>
<dbReference type="InterPro" id="IPR006016">
    <property type="entry name" value="UspA"/>
</dbReference>
<dbReference type="Pfam" id="PF00582">
    <property type="entry name" value="Usp"/>
    <property type="match status" value="2"/>
</dbReference>
<dbReference type="Proteomes" id="UP001167160">
    <property type="component" value="Unassembled WGS sequence"/>
</dbReference>
<comment type="caution">
    <text evidence="3">The sequence shown here is derived from an EMBL/GenBank/DDBJ whole genome shotgun (WGS) entry which is preliminary data.</text>
</comment>
<evidence type="ECO:0000256" key="1">
    <source>
        <dbReference type="ARBA" id="ARBA00008791"/>
    </source>
</evidence>
<comment type="similarity">
    <text evidence="1">Belongs to the universal stress protein A family.</text>
</comment>
<name>A0ABT0X4F5_9ACTN</name>
<reference evidence="3" key="1">
    <citation type="journal article" date="2023" name="Int. J. Syst. Evol. Microbiol.">
        <title>Streptomyces meridianus sp. nov. isolated from brackish water of the Tagus estuary in Alcochete, Portugal.</title>
        <authorList>
            <person name="Santos J.D.N."/>
            <person name="Klimek D."/>
            <person name="Calusinska M."/>
            <person name="Lobo Da Cunha A."/>
            <person name="Catita J."/>
            <person name="Goncalves H."/>
            <person name="Gonzalez I."/>
            <person name="Reyes F."/>
            <person name="Lage O.M."/>
        </authorList>
    </citation>
    <scope>NUCLEOTIDE SEQUENCE</scope>
    <source>
        <strain evidence="3">MTZ3.1</strain>
    </source>
</reference>
<dbReference type="PRINTS" id="PR01438">
    <property type="entry name" value="UNVRSLSTRESS"/>
</dbReference>
<sequence length="287" mass="30706">MELPVTAGVDGSPESMAAAEWAAETASRRNLPLRLLQVWEWLPSNPHFPLGPEQQRHWAENRLRTTEREIAGSRPGLEVSAEQVPGVPAGLLLRAAAEAELLALGSHGLGTVNGFLYGSVGLQVIARAERPVVLVRAPRVPESESRGVVVLGLDFRLPCDPLIAFAFDEAASRKSALHVVHVWNQHLAYGYAVSPIGPGLVTELQGEQVQALARFLGPWRDAYPGVEVVEHVLHGSVGRDLTEAGAAADLLVVGRRRHGRGVGGHIGHVTHGVLHHAPCPVAVVPHD</sequence>
<dbReference type="RefSeq" id="WP_251412198.1">
    <property type="nucleotide sequence ID" value="NZ_JAMQGM010000018.1"/>
</dbReference>
<evidence type="ECO:0000313" key="4">
    <source>
        <dbReference type="Proteomes" id="UP001167160"/>
    </source>
</evidence>
<dbReference type="PANTHER" id="PTHR46268:SF6">
    <property type="entry name" value="UNIVERSAL STRESS PROTEIN UP12"/>
    <property type="match status" value="1"/>
</dbReference>
<keyword evidence="4" id="KW-1185">Reference proteome</keyword>
<dbReference type="InterPro" id="IPR014729">
    <property type="entry name" value="Rossmann-like_a/b/a_fold"/>
</dbReference>
<evidence type="ECO:0000313" key="3">
    <source>
        <dbReference type="EMBL" id="MCM2577417.1"/>
    </source>
</evidence>
<proteinExistence type="inferred from homology"/>
<dbReference type="PANTHER" id="PTHR46268">
    <property type="entry name" value="STRESS RESPONSE PROTEIN NHAX"/>
    <property type="match status" value="1"/>
</dbReference>
<dbReference type="EMBL" id="JAMQGM010000018">
    <property type="protein sequence ID" value="MCM2577417.1"/>
    <property type="molecule type" value="Genomic_DNA"/>
</dbReference>
<dbReference type="SUPFAM" id="SSF52402">
    <property type="entry name" value="Adenine nucleotide alpha hydrolases-like"/>
    <property type="match status" value="2"/>
</dbReference>
<dbReference type="Gene3D" id="3.40.50.620">
    <property type="entry name" value="HUPs"/>
    <property type="match status" value="2"/>
</dbReference>
<dbReference type="InterPro" id="IPR006015">
    <property type="entry name" value="Universal_stress_UspA"/>
</dbReference>
<organism evidence="3 4">
    <name type="scientific">Streptomyces meridianus</name>
    <dbReference type="NCBI Taxonomy" id="2938945"/>
    <lineage>
        <taxon>Bacteria</taxon>
        <taxon>Bacillati</taxon>
        <taxon>Actinomycetota</taxon>
        <taxon>Actinomycetes</taxon>
        <taxon>Kitasatosporales</taxon>
        <taxon>Streptomycetaceae</taxon>
        <taxon>Streptomyces</taxon>
    </lineage>
</organism>
<evidence type="ECO:0000259" key="2">
    <source>
        <dbReference type="Pfam" id="PF00582"/>
    </source>
</evidence>
<protein>
    <submittedName>
        <fullName evidence="3">Universal stress protein</fullName>
    </submittedName>
</protein>
<feature type="domain" description="UspA" evidence="2">
    <location>
        <begin position="149"/>
        <end position="285"/>
    </location>
</feature>
<accession>A0ABT0X4F5</accession>
<feature type="domain" description="UspA" evidence="2">
    <location>
        <begin position="5"/>
        <end position="136"/>
    </location>
</feature>